<sequence length="110" mass="12453">MLLLLLKYNLALSRYLASLCRTRELHVHGWATRALKVSTQPQSGRMNSVSVRGYSLSKITVIIVPCVILKFISWSRYHDHLHEPPEHITGSELLLQRNYKQLVTAAAGSV</sequence>
<accession>A0ABQ8SWW2</accession>
<dbReference type="EMBL" id="JAJSOF020000019">
    <property type="protein sequence ID" value="KAJ4438152.1"/>
    <property type="molecule type" value="Genomic_DNA"/>
</dbReference>
<reference evidence="1 2" key="1">
    <citation type="journal article" date="2022" name="Allergy">
        <title>Genome assembly and annotation of Periplaneta americana reveal a comprehensive cockroach allergen profile.</title>
        <authorList>
            <person name="Wang L."/>
            <person name="Xiong Q."/>
            <person name="Saelim N."/>
            <person name="Wang L."/>
            <person name="Nong W."/>
            <person name="Wan A.T."/>
            <person name="Shi M."/>
            <person name="Liu X."/>
            <person name="Cao Q."/>
            <person name="Hui J.H.L."/>
            <person name="Sookrung N."/>
            <person name="Leung T.F."/>
            <person name="Tungtrongchitr A."/>
            <person name="Tsui S.K.W."/>
        </authorList>
    </citation>
    <scope>NUCLEOTIDE SEQUENCE [LARGE SCALE GENOMIC DNA]</scope>
    <source>
        <strain evidence="1">PWHHKU_190912</strain>
    </source>
</reference>
<keyword evidence="2" id="KW-1185">Reference proteome</keyword>
<proteinExistence type="predicted"/>
<evidence type="ECO:0000313" key="1">
    <source>
        <dbReference type="EMBL" id="KAJ4438152.1"/>
    </source>
</evidence>
<dbReference type="Proteomes" id="UP001148838">
    <property type="component" value="Unassembled WGS sequence"/>
</dbReference>
<gene>
    <name evidence="1" type="ORF">ANN_14091</name>
</gene>
<comment type="caution">
    <text evidence="1">The sequence shown here is derived from an EMBL/GenBank/DDBJ whole genome shotgun (WGS) entry which is preliminary data.</text>
</comment>
<organism evidence="1 2">
    <name type="scientific">Periplaneta americana</name>
    <name type="common">American cockroach</name>
    <name type="synonym">Blatta americana</name>
    <dbReference type="NCBI Taxonomy" id="6978"/>
    <lineage>
        <taxon>Eukaryota</taxon>
        <taxon>Metazoa</taxon>
        <taxon>Ecdysozoa</taxon>
        <taxon>Arthropoda</taxon>
        <taxon>Hexapoda</taxon>
        <taxon>Insecta</taxon>
        <taxon>Pterygota</taxon>
        <taxon>Neoptera</taxon>
        <taxon>Polyneoptera</taxon>
        <taxon>Dictyoptera</taxon>
        <taxon>Blattodea</taxon>
        <taxon>Blattoidea</taxon>
        <taxon>Blattidae</taxon>
        <taxon>Blattinae</taxon>
        <taxon>Periplaneta</taxon>
    </lineage>
</organism>
<evidence type="ECO:0000313" key="2">
    <source>
        <dbReference type="Proteomes" id="UP001148838"/>
    </source>
</evidence>
<protein>
    <submittedName>
        <fullName evidence="1">Uncharacterized protein</fullName>
    </submittedName>
</protein>
<name>A0ABQ8SWW2_PERAM</name>